<dbReference type="Proteomes" id="UP000077519">
    <property type="component" value="Unassembled WGS sequence"/>
</dbReference>
<gene>
    <name evidence="1" type="ORF">A3K89_13480</name>
</gene>
<name>A0A177Y739_9NOCA</name>
<reference evidence="1 2" key="1">
    <citation type="submission" date="2016-03" db="EMBL/GenBank/DDBJ databases">
        <title>Genome sequence of Rhodococcus kyotonensis KB10.</title>
        <authorList>
            <person name="Jeong H."/>
            <person name="Hong C.E."/>
            <person name="Jo S.H."/>
            <person name="Park J.M."/>
        </authorList>
    </citation>
    <scope>NUCLEOTIDE SEQUENCE [LARGE SCALE GENOMIC DNA]</scope>
    <source>
        <strain evidence="1 2">KB10</strain>
    </source>
</reference>
<accession>A0A177Y739</accession>
<evidence type="ECO:0000313" key="2">
    <source>
        <dbReference type="Proteomes" id="UP000077519"/>
    </source>
</evidence>
<sequence length="126" mass="13941">MKHVFDLAKANAHLDLETVRDLLRSRWFESRMVAVSILDARARRKALGDPERKHLYEDPAARLVSISESVGAAHATPSVGPIPVDVQRFSQPRPRLMLGPQSFRGARGPARPSVFDAAQAAHLQRA</sequence>
<dbReference type="EMBL" id="LVHI01000040">
    <property type="protein sequence ID" value="OAK51220.1"/>
    <property type="molecule type" value="Genomic_DNA"/>
</dbReference>
<organism evidence="1 2">
    <name type="scientific">Rhodococcoides kyotonense</name>
    <dbReference type="NCBI Taxonomy" id="398843"/>
    <lineage>
        <taxon>Bacteria</taxon>
        <taxon>Bacillati</taxon>
        <taxon>Actinomycetota</taxon>
        <taxon>Actinomycetes</taxon>
        <taxon>Mycobacteriales</taxon>
        <taxon>Nocardiaceae</taxon>
        <taxon>Rhodococcoides</taxon>
    </lineage>
</organism>
<protein>
    <submittedName>
        <fullName evidence="1">Uncharacterized protein</fullName>
    </submittedName>
</protein>
<proteinExistence type="predicted"/>
<comment type="caution">
    <text evidence="1">The sequence shown here is derived from an EMBL/GenBank/DDBJ whole genome shotgun (WGS) entry which is preliminary data.</text>
</comment>
<dbReference type="AlphaFoldDB" id="A0A177Y739"/>
<evidence type="ECO:0000313" key="1">
    <source>
        <dbReference type="EMBL" id="OAK51220.1"/>
    </source>
</evidence>
<keyword evidence="2" id="KW-1185">Reference proteome</keyword>